<dbReference type="AlphaFoldDB" id="A0A939M1Q1"/>
<protein>
    <submittedName>
        <fullName evidence="1">Uncharacterized protein</fullName>
    </submittedName>
</protein>
<accession>A0A939M1Q1</accession>
<evidence type="ECO:0000313" key="3">
    <source>
        <dbReference type="Proteomes" id="UP000664702"/>
    </source>
</evidence>
<dbReference type="Proteomes" id="UP000664702">
    <property type="component" value="Chromosome"/>
</dbReference>
<reference evidence="1" key="1">
    <citation type="submission" date="2021-03" db="EMBL/GenBank/DDBJ databases">
        <title>Whole Genome Sequence of Bradyrhizobium sp. Strain 144S4.</title>
        <authorList>
            <person name="Bromfield E.S.P."/>
            <person name="Cloutier S."/>
        </authorList>
    </citation>
    <scope>NUCLEOTIDE SEQUENCE [LARGE SCALE GENOMIC DNA]</scope>
    <source>
        <strain evidence="1">144S4</strain>
    </source>
</reference>
<dbReference type="EMBL" id="CP086136">
    <property type="protein sequence ID" value="UEM14251.1"/>
    <property type="molecule type" value="Genomic_DNA"/>
</dbReference>
<dbReference type="EMBL" id="JAGEMI010000001">
    <property type="protein sequence ID" value="MBO1861357.1"/>
    <property type="molecule type" value="Genomic_DNA"/>
</dbReference>
<gene>
    <name evidence="2" type="ORF">J4G43_008380</name>
    <name evidence="1" type="ORF">J4G43_10550</name>
</gene>
<evidence type="ECO:0000313" key="1">
    <source>
        <dbReference type="EMBL" id="MBO1861357.1"/>
    </source>
</evidence>
<evidence type="ECO:0000313" key="2">
    <source>
        <dbReference type="EMBL" id="UEM14251.1"/>
    </source>
</evidence>
<dbReference type="RefSeq" id="WP_208084495.1">
    <property type="nucleotide sequence ID" value="NZ_CP086136.1"/>
</dbReference>
<sequence>MAIIETKASMWGSNEHLTRLVAGMFSRFVGSPLQPKFEAILRKAGSFAASSVTQFHHELANTVAGFTAIRKFIVAHNTSLPNRISHAKFLMLLSLLRNAGIAPVAVTQLKTIHAVAITDPFYAHLVP</sequence>
<name>A0A939M1Q1_9BRAD</name>
<proteinExistence type="predicted"/>
<organism evidence="1">
    <name type="scientific">Bradyrhizobium barranii subsp. barranii</name>
    <dbReference type="NCBI Taxonomy" id="2823807"/>
    <lineage>
        <taxon>Bacteria</taxon>
        <taxon>Pseudomonadati</taxon>
        <taxon>Pseudomonadota</taxon>
        <taxon>Alphaproteobacteria</taxon>
        <taxon>Hyphomicrobiales</taxon>
        <taxon>Nitrobacteraceae</taxon>
        <taxon>Bradyrhizobium</taxon>
        <taxon>Bradyrhizobium barranii</taxon>
    </lineage>
</organism>
<dbReference type="KEGG" id="bban:J4G43_008380"/>
<reference evidence="2 3" key="2">
    <citation type="journal article" date="2022" name="Int. J. Syst. Evol. Microbiol.">
        <title>Strains of Bradyrhizobium barranii sp. nov. associated with legumes native to Canada are symbionts of soybeans and belong to different subspecies (subsp. barranii subsp. nov. and subsp. apii subsp. nov.) and symbiovars (sv. glycinearum and sv. septentrionale).</title>
        <authorList>
            <person name="Bromfield E.S.P."/>
            <person name="Cloutier S."/>
            <person name="Wasai-Hara S."/>
            <person name="Minamisawa K."/>
        </authorList>
    </citation>
    <scope>NUCLEOTIDE SEQUENCE [LARGE SCALE GENOMIC DNA]</scope>
    <source>
        <strain evidence="2 3">144S4</strain>
    </source>
</reference>